<comment type="caution">
    <text evidence="1">The sequence shown here is derived from an EMBL/GenBank/DDBJ whole genome shotgun (WGS) entry which is preliminary data.</text>
</comment>
<protein>
    <submittedName>
        <fullName evidence="1">Uncharacterized protein</fullName>
    </submittedName>
</protein>
<accession>A8NBJ6</accession>
<dbReference type="Proteomes" id="UP000001861">
    <property type="component" value="Unassembled WGS sequence"/>
</dbReference>
<dbReference type="KEGG" id="cci:CC1G_02456"/>
<name>A8NBJ6_COPC7</name>
<dbReference type="InParanoid" id="A8NBJ6"/>
<dbReference type="RefSeq" id="XP_001832194.2">
    <property type="nucleotide sequence ID" value="XM_001832142.2"/>
</dbReference>
<dbReference type="AlphaFoldDB" id="A8NBJ6"/>
<dbReference type="HOGENOM" id="CLU_1396231_0_0_1"/>
<reference evidence="1 2" key="1">
    <citation type="journal article" date="2010" name="Proc. Natl. Acad. Sci. U.S.A.">
        <title>Insights into evolution of multicellular fungi from the assembled chromosomes of the mushroom Coprinopsis cinerea (Coprinus cinereus).</title>
        <authorList>
            <person name="Stajich J.E."/>
            <person name="Wilke S.K."/>
            <person name="Ahren D."/>
            <person name="Au C.H."/>
            <person name="Birren B.W."/>
            <person name="Borodovsky M."/>
            <person name="Burns C."/>
            <person name="Canback B."/>
            <person name="Casselton L.A."/>
            <person name="Cheng C.K."/>
            <person name="Deng J."/>
            <person name="Dietrich F.S."/>
            <person name="Fargo D.C."/>
            <person name="Farman M.L."/>
            <person name="Gathman A.C."/>
            <person name="Goldberg J."/>
            <person name="Guigo R."/>
            <person name="Hoegger P.J."/>
            <person name="Hooker J.B."/>
            <person name="Huggins A."/>
            <person name="James T.Y."/>
            <person name="Kamada T."/>
            <person name="Kilaru S."/>
            <person name="Kodira C."/>
            <person name="Kues U."/>
            <person name="Kupfer D."/>
            <person name="Kwan H.S."/>
            <person name="Lomsadze A."/>
            <person name="Li W."/>
            <person name="Lilly W.W."/>
            <person name="Ma L.J."/>
            <person name="Mackey A.J."/>
            <person name="Manning G."/>
            <person name="Martin F."/>
            <person name="Muraguchi H."/>
            <person name="Natvig D.O."/>
            <person name="Palmerini H."/>
            <person name="Ramesh M.A."/>
            <person name="Rehmeyer C.J."/>
            <person name="Roe B.A."/>
            <person name="Shenoy N."/>
            <person name="Stanke M."/>
            <person name="Ter-Hovhannisyan V."/>
            <person name="Tunlid A."/>
            <person name="Velagapudi R."/>
            <person name="Vision T.J."/>
            <person name="Zeng Q."/>
            <person name="Zolan M.E."/>
            <person name="Pukkila P.J."/>
        </authorList>
    </citation>
    <scope>NUCLEOTIDE SEQUENCE [LARGE SCALE GENOMIC DNA]</scope>
    <source>
        <strain evidence="2">Okayama-7 / 130 / ATCC MYA-4618 / FGSC 9003</strain>
    </source>
</reference>
<dbReference type="EMBL" id="AACS02000009">
    <property type="protein sequence ID" value="EAU89567.2"/>
    <property type="molecule type" value="Genomic_DNA"/>
</dbReference>
<dbReference type="GeneID" id="6008678"/>
<gene>
    <name evidence="1" type="ORF">CC1G_02456</name>
</gene>
<evidence type="ECO:0000313" key="2">
    <source>
        <dbReference type="Proteomes" id="UP000001861"/>
    </source>
</evidence>
<keyword evidence="2" id="KW-1185">Reference proteome</keyword>
<sequence>MLPSTLILTSETDLGDIPLTSPVVDNPVDRVTFTHRELRRNLTRGELNRWALSNLVRAWHVDDSGFYPHIHQITFSMFCFPFTRPDTGAIAKQQKFKEEDFIQEWKVYVVVSHTAWKTFEKDVRKSIDSLLKSDKTIDDRFSEGVRLRGAHNLPTRVPTNINEAGIITQCDFPFMLEDYSDSEVRLMHVVEKYAKEVYEKSGGLFDI</sequence>
<evidence type="ECO:0000313" key="1">
    <source>
        <dbReference type="EMBL" id="EAU89567.2"/>
    </source>
</evidence>
<proteinExistence type="predicted"/>
<organism evidence="1 2">
    <name type="scientific">Coprinopsis cinerea (strain Okayama-7 / 130 / ATCC MYA-4618 / FGSC 9003)</name>
    <name type="common">Inky cap fungus</name>
    <name type="synonym">Hormographiella aspergillata</name>
    <dbReference type="NCBI Taxonomy" id="240176"/>
    <lineage>
        <taxon>Eukaryota</taxon>
        <taxon>Fungi</taxon>
        <taxon>Dikarya</taxon>
        <taxon>Basidiomycota</taxon>
        <taxon>Agaricomycotina</taxon>
        <taxon>Agaricomycetes</taxon>
        <taxon>Agaricomycetidae</taxon>
        <taxon>Agaricales</taxon>
        <taxon>Agaricineae</taxon>
        <taxon>Psathyrellaceae</taxon>
        <taxon>Coprinopsis</taxon>
    </lineage>
</organism>
<dbReference type="VEuPathDB" id="FungiDB:CC1G_02456"/>